<comment type="caution">
    <text evidence="1">The sequence shown here is derived from an EMBL/GenBank/DDBJ whole genome shotgun (WGS) entry which is preliminary data.</text>
</comment>
<dbReference type="Proteomes" id="UP000190813">
    <property type="component" value="Unassembled WGS sequence"/>
</dbReference>
<name>A0A1T3MN43_9FLAO</name>
<evidence type="ECO:0008006" key="3">
    <source>
        <dbReference type="Google" id="ProtNLM"/>
    </source>
</evidence>
<dbReference type="EMBL" id="MAHX01000013">
    <property type="protein sequence ID" value="OPC65984.1"/>
    <property type="molecule type" value="Genomic_DNA"/>
</dbReference>
<accession>A0A1T3MN43</accession>
<organism evidence="1 2">
    <name type="scientific">Elizabethkingia occulta</name>
    <dbReference type="NCBI Taxonomy" id="1867263"/>
    <lineage>
        <taxon>Bacteria</taxon>
        <taxon>Pseudomonadati</taxon>
        <taxon>Bacteroidota</taxon>
        <taxon>Flavobacteriia</taxon>
        <taxon>Flavobacteriales</taxon>
        <taxon>Weeksellaceae</taxon>
        <taxon>Elizabethkingia</taxon>
    </lineage>
</organism>
<protein>
    <recommendedName>
        <fullName evidence="3">Swt1-like HEPN domain-containing protein</fullName>
    </recommendedName>
</protein>
<evidence type="ECO:0000313" key="1">
    <source>
        <dbReference type="EMBL" id="OPC65984.1"/>
    </source>
</evidence>
<reference evidence="1 2" key="1">
    <citation type="submission" date="2016-06" db="EMBL/GenBank/DDBJ databases">
        <title>Revisiting the taxonomy of the Elizabethkingia Genus based on Whole-Genome Sequencing, Optical Mapping, and MALDI-TOF.</title>
        <authorList>
            <person name="Nicholson A.C."/>
        </authorList>
    </citation>
    <scope>NUCLEOTIDE SEQUENCE [LARGE SCALE GENOMIC DNA]</scope>
    <source>
        <strain evidence="1 2">G4070</strain>
    </source>
</reference>
<sequence>MITIENLTNVVSGSLKIIHILNKSCKKVNVKDVYLLNEDTLCCDFYAVARNSYDIKLEMTAIMGCFNGIFRNNQYDNVDLKNYAVRAFDEDDNEILYALSTKATAEFIGTGRSIEWLTSTFFQENTEDYRLAQAKQIISEIENGLREIVKLKFKDKFGDEWWDNEIDNKIKRDVKKIYFNNFGVDCNEGNILIAYTFTLQVKEIILSNFNLFANYFQSPAQFESSMDTLNKLRREEAHNRPISHLDLENLKHLHQDLLSVVLLDLKSFQSVFLTENWRSKIKKIMKEWKYKPVYHNKDIDAEFDEVQKLFKIKDNLSYLISNLDDTIIKLESITVPIHKKSIHLELLNCFEDYKDLQKSLFNETLTLDNERIDFVKNQIKAQESKMDVFAEKFLLNEN</sequence>
<dbReference type="AlphaFoldDB" id="A0A1T3MN43"/>
<keyword evidence="2" id="KW-1185">Reference proteome</keyword>
<dbReference type="RefSeq" id="WP_078771576.1">
    <property type="nucleotide sequence ID" value="NZ_CBCSBR010000041.1"/>
</dbReference>
<proteinExistence type="predicted"/>
<gene>
    <name evidence="1" type="ORF">BAZ10_01745</name>
</gene>
<evidence type="ECO:0000313" key="2">
    <source>
        <dbReference type="Proteomes" id="UP000190813"/>
    </source>
</evidence>